<evidence type="ECO:0000313" key="4">
    <source>
        <dbReference type="EMBL" id="NHN88140.1"/>
    </source>
</evidence>
<dbReference type="PANTHER" id="PTHR14289">
    <property type="entry name" value="F-BOX ONLY PROTEIN 3"/>
    <property type="match status" value="1"/>
</dbReference>
<dbReference type="InterPro" id="IPR036767">
    <property type="entry name" value="ApaG_sf"/>
</dbReference>
<reference evidence="4 5" key="1">
    <citation type="journal article" date="2020" name="Int. J. Syst. Evol. Microbiol.">
        <title>Novel acetic acid bacteria from cider fermentations: Acetobacter conturbans sp. nov. and Acetobacter fallax sp. nov.</title>
        <authorList>
            <person name="Sombolestani A.S."/>
            <person name="Cleenwerck I."/>
            <person name="Cnockaert M."/>
            <person name="Borremans W."/>
            <person name="Wieme A.D."/>
            <person name="De Vuyst L."/>
            <person name="Vandamme P."/>
        </authorList>
    </citation>
    <scope>NUCLEOTIDE SEQUENCE [LARGE SCALE GENOMIC DNA]</scope>
    <source>
        <strain evidence="4 5">LMG 1627</strain>
    </source>
</reference>
<name>A0ABX0JYN9_9PROT</name>
<accession>A0ABX0JYN9</accession>
<keyword evidence="5" id="KW-1185">Reference proteome</keyword>
<dbReference type="PROSITE" id="PS51087">
    <property type="entry name" value="APAG"/>
    <property type="match status" value="1"/>
</dbReference>
<dbReference type="Gene3D" id="2.60.40.1470">
    <property type="entry name" value="ApaG domain"/>
    <property type="match status" value="1"/>
</dbReference>
<comment type="caution">
    <text evidence="4">The sequence shown here is derived from an EMBL/GenBank/DDBJ whole genome shotgun (WGS) entry which is preliminary data.</text>
</comment>
<dbReference type="Pfam" id="PF04379">
    <property type="entry name" value="DUF525"/>
    <property type="match status" value="1"/>
</dbReference>
<evidence type="ECO:0000313" key="5">
    <source>
        <dbReference type="Proteomes" id="UP000631653"/>
    </source>
</evidence>
<dbReference type="InterPro" id="IPR007474">
    <property type="entry name" value="ApaG_domain"/>
</dbReference>
<dbReference type="SUPFAM" id="SSF110069">
    <property type="entry name" value="ApaG-like"/>
    <property type="match status" value="1"/>
</dbReference>
<protein>
    <recommendedName>
        <fullName evidence="1 2">Protein ApaG</fullName>
    </recommendedName>
</protein>
<organism evidence="4 5">
    <name type="scientific">Acetobacter conturbans</name>
    <dbReference type="NCBI Taxonomy" id="1737472"/>
    <lineage>
        <taxon>Bacteria</taxon>
        <taxon>Pseudomonadati</taxon>
        <taxon>Pseudomonadota</taxon>
        <taxon>Alphaproteobacteria</taxon>
        <taxon>Acetobacterales</taxon>
        <taxon>Acetobacteraceae</taxon>
        <taxon>Acetobacter</taxon>
    </lineage>
</organism>
<proteinExistence type="inferred from homology"/>
<evidence type="ECO:0000259" key="3">
    <source>
        <dbReference type="PROSITE" id="PS51087"/>
    </source>
</evidence>
<dbReference type="InterPro" id="IPR023065">
    <property type="entry name" value="Uncharacterised_ApaG"/>
</dbReference>
<gene>
    <name evidence="2 4" type="primary">apaG</name>
    <name evidence="4" type="ORF">GOB81_05795</name>
</gene>
<dbReference type="HAMAP" id="MF_00791">
    <property type="entry name" value="ApaG"/>
    <property type="match status" value="1"/>
</dbReference>
<evidence type="ECO:0000256" key="1">
    <source>
        <dbReference type="ARBA" id="ARBA00017693"/>
    </source>
</evidence>
<dbReference type="NCBIfam" id="NF003967">
    <property type="entry name" value="PRK05461.1"/>
    <property type="match status" value="1"/>
</dbReference>
<evidence type="ECO:0000256" key="2">
    <source>
        <dbReference type="HAMAP-Rule" id="MF_00791"/>
    </source>
</evidence>
<dbReference type="PANTHER" id="PTHR14289:SF16">
    <property type="entry name" value="POLYMERASE DELTA-INTERACTING PROTEIN 2"/>
    <property type="match status" value="1"/>
</dbReference>
<dbReference type="EMBL" id="WOSY01000004">
    <property type="protein sequence ID" value="NHN88140.1"/>
    <property type="molecule type" value="Genomic_DNA"/>
</dbReference>
<dbReference type="Proteomes" id="UP000631653">
    <property type="component" value="Unassembled WGS sequence"/>
</dbReference>
<feature type="domain" description="ApaG" evidence="3">
    <location>
        <begin position="24"/>
        <end position="149"/>
    </location>
</feature>
<sequence length="152" mass="16936">MPPKLFEDPEEALNEAIASLPAYEATTEDVRVVVRVFWLDDQSQPDEHSYCWGYRVRIENHGHATVHLLERAWEIIDANGDVERVRGDGVVGEQPVLAPGGGFEYTSGASLDTPSGIMRGFYHMVEEPGGRQFKVRIPAFSLDSPYQPGVVH</sequence>